<dbReference type="OrthoDB" id="9798569at2"/>
<dbReference type="PATRIC" id="fig|1526658.3.peg.956"/>
<name>A0A0N1EZJ5_9HYPH</name>
<dbReference type="RefSeq" id="WP_054211698.1">
    <property type="nucleotide sequence ID" value="NZ_LGSZ01000078.1"/>
</dbReference>
<gene>
    <name evidence="1" type="ORF">AE618_24640</name>
</gene>
<dbReference type="InterPro" id="IPR019285">
    <property type="entry name" value="DUF2336"/>
</dbReference>
<dbReference type="InterPro" id="IPR014598">
    <property type="entry name" value="UCP035865"/>
</dbReference>
<reference evidence="1 2" key="1">
    <citation type="submission" date="2015-07" db="EMBL/GenBank/DDBJ databases">
        <title>Whole genome sequencing of Bosea vaviloviae isolated from cave pool.</title>
        <authorList>
            <person name="Tan N.E.H."/>
            <person name="Lee Y.P."/>
            <person name="Gan H.M."/>
            <person name="Barton H."/>
            <person name="Savka M.A."/>
        </authorList>
    </citation>
    <scope>NUCLEOTIDE SEQUENCE [LARGE SCALE GENOMIC DNA]</scope>
    <source>
        <strain evidence="1 2">SD260</strain>
    </source>
</reference>
<evidence type="ECO:0000313" key="2">
    <source>
        <dbReference type="Proteomes" id="UP000037822"/>
    </source>
</evidence>
<keyword evidence="2" id="KW-1185">Reference proteome</keyword>
<comment type="caution">
    <text evidence="1">The sequence shown here is derived from an EMBL/GenBank/DDBJ whole genome shotgun (WGS) entry which is preliminary data.</text>
</comment>
<sequence length="404" mass="42159">MIVRRFLLWARTANAEARADGAAALAGAYLRSSMAEEDRAEAETALMSLIDDPSPRVRRAIAEEMASSPRAPRNLVLGLIADQSDVAALVLAHSPVLTEADLVDAAAIGDMLAQRAVALRQALPASVCAALAEVGCEGALVPLAGTRTADIPEFSLERMVERAGESGALREALLARSDLPAGLRQAIAAKVSDALASFVTGCGWLTPERSARLARESTERVAVALAAGGEESDAPAIVDVLRLNGRLTPGLMLRSLLSGEPALAEAAFVALSALPAARVAALLRDRRGAGLKALYRKAGLPVSLQPAFTAAIATLNARGFDARGTGRGIDRTLLREVLIACEMRDDPEGGALMALLRRMDAEAAREEAKALADSLADDAALAYLVEADPALLVELEIGDIRQAA</sequence>
<accession>A0A0N1EZJ5</accession>
<dbReference type="Pfam" id="PF10098">
    <property type="entry name" value="DUF2336"/>
    <property type="match status" value="1"/>
</dbReference>
<dbReference type="PIRSF" id="PIRSF035865">
    <property type="entry name" value="UCP035865"/>
    <property type="match status" value="1"/>
</dbReference>
<organism evidence="1 2">
    <name type="scientific">Bosea vaviloviae</name>
    <dbReference type="NCBI Taxonomy" id="1526658"/>
    <lineage>
        <taxon>Bacteria</taxon>
        <taxon>Pseudomonadati</taxon>
        <taxon>Pseudomonadota</taxon>
        <taxon>Alphaproteobacteria</taxon>
        <taxon>Hyphomicrobiales</taxon>
        <taxon>Boseaceae</taxon>
        <taxon>Bosea</taxon>
    </lineage>
</organism>
<proteinExistence type="predicted"/>
<evidence type="ECO:0000313" key="1">
    <source>
        <dbReference type="EMBL" id="KPH75557.1"/>
    </source>
</evidence>
<dbReference type="EMBL" id="LGSZ01000078">
    <property type="protein sequence ID" value="KPH75557.1"/>
    <property type="molecule type" value="Genomic_DNA"/>
</dbReference>
<protein>
    <recommendedName>
        <fullName evidence="3">DUF2336 domain-containing protein</fullName>
    </recommendedName>
</protein>
<dbReference type="AlphaFoldDB" id="A0A0N1EZJ5"/>
<evidence type="ECO:0008006" key="3">
    <source>
        <dbReference type="Google" id="ProtNLM"/>
    </source>
</evidence>
<dbReference type="Proteomes" id="UP000037822">
    <property type="component" value="Unassembled WGS sequence"/>
</dbReference>